<evidence type="ECO:0000256" key="1">
    <source>
        <dbReference type="SAM" id="MobiDB-lite"/>
    </source>
</evidence>
<evidence type="ECO:0000313" key="3">
    <source>
        <dbReference type="Proteomes" id="UP001642360"/>
    </source>
</evidence>
<name>A0ABC8T763_9AQUA</name>
<feature type="region of interest" description="Disordered" evidence="1">
    <location>
        <begin position="36"/>
        <end position="79"/>
    </location>
</feature>
<accession>A0ABC8T763</accession>
<keyword evidence="3" id="KW-1185">Reference proteome</keyword>
<comment type="caution">
    <text evidence="2">The sequence shown here is derived from an EMBL/GenBank/DDBJ whole genome shotgun (WGS) entry which is preliminary data.</text>
</comment>
<evidence type="ECO:0000313" key="2">
    <source>
        <dbReference type="EMBL" id="CAK9164995.1"/>
    </source>
</evidence>
<dbReference type="AlphaFoldDB" id="A0ABC8T763"/>
<dbReference type="EMBL" id="CAUOFW020004298">
    <property type="protein sequence ID" value="CAK9164995.1"/>
    <property type="molecule type" value="Genomic_DNA"/>
</dbReference>
<dbReference type="Proteomes" id="UP001642360">
    <property type="component" value="Unassembled WGS sequence"/>
</dbReference>
<organism evidence="2 3">
    <name type="scientific">Ilex paraguariensis</name>
    <name type="common">yerba mate</name>
    <dbReference type="NCBI Taxonomy" id="185542"/>
    <lineage>
        <taxon>Eukaryota</taxon>
        <taxon>Viridiplantae</taxon>
        <taxon>Streptophyta</taxon>
        <taxon>Embryophyta</taxon>
        <taxon>Tracheophyta</taxon>
        <taxon>Spermatophyta</taxon>
        <taxon>Magnoliopsida</taxon>
        <taxon>eudicotyledons</taxon>
        <taxon>Gunneridae</taxon>
        <taxon>Pentapetalae</taxon>
        <taxon>asterids</taxon>
        <taxon>campanulids</taxon>
        <taxon>Aquifoliales</taxon>
        <taxon>Aquifoliaceae</taxon>
        <taxon>Ilex</taxon>
    </lineage>
</organism>
<sequence>MEQEQVQGLNVVVGECSMGNMDAIFQRKDVNNEVSGNIEIDSGGGGRNDDLLMSLNEDAGGTKENAENGEGEYNGKGGF</sequence>
<reference evidence="2 3" key="1">
    <citation type="submission" date="2024-02" db="EMBL/GenBank/DDBJ databases">
        <authorList>
            <person name="Vignale AGUSTIN F."/>
            <person name="Sosa J E."/>
            <person name="Modenutti C."/>
        </authorList>
    </citation>
    <scope>NUCLEOTIDE SEQUENCE [LARGE SCALE GENOMIC DNA]</scope>
</reference>
<protein>
    <submittedName>
        <fullName evidence="2">Uncharacterized protein</fullName>
    </submittedName>
</protein>
<proteinExistence type="predicted"/>
<gene>
    <name evidence="2" type="ORF">ILEXP_LOCUS34137</name>
</gene>